<sequence>MNCNLRNNGELVLPNGRRLVLKDYYSTPSNESNLYCYDQNGSLLWQSPVKPSEDDHYVAVRINNGRLFGNTWGCYLKEISLENGAILSSVFTK</sequence>
<evidence type="ECO:0000313" key="1">
    <source>
        <dbReference type="EMBL" id="RED15886.1"/>
    </source>
</evidence>
<evidence type="ECO:0008006" key="3">
    <source>
        <dbReference type="Google" id="ProtNLM"/>
    </source>
</evidence>
<organism evidence="1 2">
    <name type="scientific">Parasphingopyxis lamellibrachiae</name>
    <dbReference type="NCBI Taxonomy" id="680125"/>
    <lineage>
        <taxon>Bacteria</taxon>
        <taxon>Pseudomonadati</taxon>
        <taxon>Pseudomonadota</taxon>
        <taxon>Alphaproteobacteria</taxon>
        <taxon>Sphingomonadales</taxon>
        <taxon>Sphingomonadaceae</taxon>
        <taxon>Parasphingopyxis</taxon>
    </lineage>
</organism>
<evidence type="ECO:0000313" key="2">
    <source>
        <dbReference type="Proteomes" id="UP000256310"/>
    </source>
</evidence>
<dbReference type="Pfam" id="PF25857">
    <property type="entry name" value="DUF7957"/>
    <property type="match status" value="1"/>
</dbReference>
<protein>
    <recommendedName>
        <fullName evidence="3">Bulb-type lectin domain-containing protein</fullName>
    </recommendedName>
</protein>
<keyword evidence="2" id="KW-1185">Reference proteome</keyword>
<gene>
    <name evidence="1" type="ORF">DFR46_0894</name>
</gene>
<proteinExistence type="predicted"/>
<comment type="caution">
    <text evidence="1">The sequence shown here is derived from an EMBL/GenBank/DDBJ whole genome shotgun (WGS) entry which is preliminary data.</text>
</comment>
<dbReference type="AlphaFoldDB" id="A0A3D9FFI4"/>
<dbReference type="Proteomes" id="UP000256310">
    <property type="component" value="Unassembled WGS sequence"/>
</dbReference>
<name>A0A3D9FFI4_9SPHN</name>
<reference evidence="1 2" key="1">
    <citation type="submission" date="2018-07" db="EMBL/GenBank/DDBJ databases">
        <title>Genomic Encyclopedia of Type Strains, Phase IV (KMG-IV): sequencing the most valuable type-strain genomes for metagenomic binning, comparative biology and taxonomic classification.</title>
        <authorList>
            <person name="Goeker M."/>
        </authorList>
    </citation>
    <scope>NUCLEOTIDE SEQUENCE [LARGE SCALE GENOMIC DNA]</scope>
    <source>
        <strain evidence="1 2">DSM 26725</strain>
    </source>
</reference>
<dbReference type="InterPro" id="IPR058263">
    <property type="entry name" value="DUF7957"/>
</dbReference>
<accession>A0A3D9FFI4</accession>
<dbReference type="EMBL" id="QRDP01000004">
    <property type="protein sequence ID" value="RED15886.1"/>
    <property type="molecule type" value="Genomic_DNA"/>
</dbReference>